<dbReference type="Pfam" id="PF12951">
    <property type="entry name" value="PATR"/>
    <property type="match status" value="1"/>
</dbReference>
<dbReference type="InterPro" id="IPR036938">
    <property type="entry name" value="PAP2/HPO_sf"/>
</dbReference>
<dbReference type="InterPro" id="IPR013425">
    <property type="entry name" value="Autotrns_rpt"/>
</dbReference>
<evidence type="ECO:0000313" key="5">
    <source>
        <dbReference type="EMBL" id="MFG6431644.1"/>
    </source>
</evidence>
<evidence type="ECO:0000313" key="6">
    <source>
        <dbReference type="Proteomes" id="UP001606210"/>
    </source>
</evidence>
<evidence type="ECO:0000256" key="2">
    <source>
        <dbReference type="SAM" id="SignalP"/>
    </source>
</evidence>
<evidence type="ECO:0000259" key="3">
    <source>
        <dbReference type="Pfam" id="PF01569"/>
    </source>
</evidence>
<evidence type="ECO:0000259" key="4">
    <source>
        <dbReference type="Pfam" id="PF07589"/>
    </source>
</evidence>
<reference evidence="5 6" key="1">
    <citation type="submission" date="2024-08" db="EMBL/GenBank/DDBJ databases">
        <authorList>
            <person name="Lu H."/>
        </authorList>
    </citation>
    <scope>NUCLEOTIDE SEQUENCE [LARGE SCALE GENOMIC DNA]</scope>
    <source>
        <strain evidence="5 6">LYH14W</strain>
    </source>
</reference>
<dbReference type="RefSeq" id="WP_394480861.1">
    <property type="nucleotide sequence ID" value="NZ_JBIGHV010000006.1"/>
</dbReference>
<dbReference type="Gene3D" id="1.20.144.10">
    <property type="entry name" value="Phosphatidic acid phosphatase type 2/haloperoxidase"/>
    <property type="match status" value="1"/>
</dbReference>
<gene>
    <name evidence="5" type="ORF">ACG00Y_17115</name>
</gene>
<keyword evidence="1 2" id="KW-0732">Signal</keyword>
<feature type="domain" description="Ice-binding protein C-terminal" evidence="4">
    <location>
        <begin position="621"/>
        <end position="646"/>
    </location>
</feature>
<keyword evidence="6" id="KW-1185">Reference proteome</keyword>
<feature type="domain" description="Phosphatidic acid phosphatase type 2/haloperoxidase" evidence="3">
    <location>
        <begin position="162"/>
        <end position="313"/>
    </location>
</feature>
<dbReference type="NCBIfam" id="TIGR02595">
    <property type="entry name" value="PEP_CTERM"/>
    <property type="match status" value="1"/>
</dbReference>
<dbReference type="NCBIfam" id="NF035944">
    <property type="entry name" value="PEPxxWA-CTERM"/>
    <property type="match status" value="1"/>
</dbReference>
<accession>A0ABW7F4T6</accession>
<dbReference type="Proteomes" id="UP001606210">
    <property type="component" value="Unassembled WGS sequence"/>
</dbReference>
<dbReference type="SUPFAM" id="SSF48317">
    <property type="entry name" value="Acid phosphatase/Vanadium-dependent haloperoxidase"/>
    <property type="match status" value="1"/>
</dbReference>
<protein>
    <submittedName>
        <fullName evidence="5">Phosphatase PAP2 family protein</fullName>
    </submittedName>
</protein>
<dbReference type="NCBIfam" id="TIGR02601">
    <property type="entry name" value="autotrns_rpt"/>
    <property type="match status" value="1"/>
</dbReference>
<feature type="signal peptide" evidence="2">
    <location>
        <begin position="1"/>
        <end position="18"/>
    </location>
</feature>
<dbReference type="InterPro" id="IPR000326">
    <property type="entry name" value="PAP2/HPO"/>
</dbReference>
<evidence type="ECO:0000256" key="1">
    <source>
        <dbReference type="ARBA" id="ARBA00022729"/>
    </source>
</evidence>
<sequence length="647" mass="66399">MSLAPTFRLCLLSLAALAATAQADVSVFVDSYNSNTTANQTVASNAAVHMLQGYSRLWTTGSTWNNGAATALGAPVLAANQAYVIQVTQNRTAEQELAAYYNDRRHQSFSAIAGLGDRADAFRTAAGAFTTINSLGLANTAKYDDKSNGAGNTGSATVGKMVTLVNTLRGSNTSSNPSKSYFNSPRPWRLNDDGATVSTSGPEATGYYTSVLADGTPNTSTALTNFPDYNSSVVVAPSLMAVRSTTPASDGGFVSGHTNAAYLASIALAYAAPERFSALMLNASEMGELRIVAGQHLPLDVIGGRMLGTALSAAKLYEAGNATLKAEARAQGAALMAGASTGRFDGLGAAAVAANRANRDLYTFRMTYGLPTTDATGAAAVVPKVAEVLLETKLNYLSAEQRREVLRTTAIASGHALTDDAEGWGRLNLYAAGDGYGRFDSTVTVTMNKADGGMAARDAWHNDIDGAGGLVKQGDGSLALTGHNSFSGGVSVEGGELIAASTHALGTGNVSVAGGATLVDYAPGSLQIGGNLTLADGATFEFVVDPAHALGAAVMVGGSIQLDGTLRLNLAGGTPLASSYQLFGEAVSGRFDSVELQGLDASQWRTTLTYGDTGVALQISAVPEPQTWALLIGGLALVGALARRRRG</sequence>
<dbReference type="Pfam" id="PF07589">
    <property type="entry name" value="PEP-CTERM"/>
    <property type="match status" value="1"/>
</dbReference>
<dbReference type="Pfam" id="PF01569">
    <property type="entry name" value="PAP2"/>
    <property type="match status" value="1"/>
</dbReference>
<dbReference type="InterPro" id="IPR013424">
    <property type="entry name" value="Ice-binding_C"/>
</dbReference>
<dbReference type="EMBL" id="JBIGHV010000006">
    <property type="protein sequence ID" value="MFG6431644.1"/>
    <property type="molecule type" value="Genomic_DNA"/>
</dbReference>
<organism evidence="5 6">
    <name type="scientific">Pelomonas parva</name>
    <dbReference type="NCBI Taxonomy" id="3299032"/>
    <lineage>
        <taxon>Bacteria</taxon>
        <taxon>Pseudomonadati</taxon>
        <taxon>Pseudomonadota</taxon>
        <taxon>Betaproteobacteria</taxon>
        <taxon>Burkholderiales</taxon>
        <taxon>Sphaerotilaceae</taxon>
        <taxon>Roseateles</taxon>
    </lineage>
</organism>
<comment type="caution">
    <text evidence="5">The sequence shown here is derived from an EMBL/GenBank/DDBJ whole genome shotgun (WGS) entry which is preliminary data.</text>
</comment>
<name>A0ABW7F4T6_9BURK</name>
<proteinExistence type="predicted"/>
<feature type="chain" id="PRO_5045420167" evidence="2">
    <location>
        <begin position="19"/>
        <end position="647"/>
    </location>
</feature>